<keyword evidence="11" id="KW-1185">Reference proteome</keyword>
<dbReference type="EMBL" id="SWLE01000017">
    <property type="protein sequence ID" value="TNM90274.1"/>
    <property type="molecule type" value="Genomic_DNA"/>
</dbReference>
<keyword evidence="4" id="KW-0347">Helicase</keyword>
<dbReference type="SMART" id="SM00490">
    <property type="entry name" value="HELICc"/>
    <property type="match status" value="1"/>
</dbReference>
<keyword evidence="1" id="KW-0677">Repeat</keyword>
<feature type="domain" description="Helicase C-terminal" evidence="9">
    <location>
        <begin position="656"/>
        <end position="893"/>
    </location>
</feature>
<dbReference type="Pfam" id="PF00270">
    <property type="entry name" value="DEAD"/>
    <property type="match status" value="1"/>
</dbReference>
<dbReference type="PANTHER" id="PTHR47961">
    <property type="entry name" value="DNA POLYMERASE THETA, PUTATIVE (AFU_ORTHOLOGUE AFUA_1G05260)-RELATED"/>
    <property type="match status" value="1"/>
</dbReference>
<dbReference type="InterPro" id="IPR048863">
    <property type="entry name" value="BRR2_plug"/>
</dbReference>
<dbReference type="InterPro" id="IPR050474">
    <property type="entry name" value="Hel308_SKI2-like"/>
</dbReference>
<dbReference type="InterPro" id="IPR004179">
    <property type="entry name" value="Sec63-dom"/>
</dbReference>
<dbReference type="InterPro" id="IPR041094">
    <property type="entry name" value="Brr2_helicase_PWI"/>
</dbReference>
<dbReference type="InterPro" id="IPR001650">
    <property type="entry name" value="Helicase_C-like"/>
</dbReference>
<feature type="region of interest" description="Disordered" evidence="7">
    <location>
        <begin position="39"/>
        <end position="78"/>
    </location>
</feature>
<dbReference type="Gene3D" id="3.40.50.300">
    <property type="entry name" value="P-loop containing nucleotide triphosphate hydrolases"/>
    <property type="match status" value="2"/>
</dbReference>
<dbReference type="Proteomes" id="UP000516260">
    <property type="component" value="Chromosome 4"/>
</dbReference>
<dbReference type="InterPro" id="IPR027417">
    <property type="entry name" value="P-loop_NTPase"/>
</dbReference>
<dbReference type="InterPro" id="IPR011545">
    <property type="entry name" value="DEAD/DEAH_box_helicase_dom"/>
</dbReference>
<comment type="caution">
    <text evidence="10">The sequence shown here is derived from an EMBL/GenBank/DDBJ whole genome shotgun (WGS) entry which is preliminary data.</text>
</comment>
<evidence type="ECO:0000256" key="3">
    <source>
        <dbReference type="ARBA" id="ARBA00022801"/>
    </source>
</evidence>
<dbReference type="GO" id="GO:0006397">
    <property type="term" value="P:mRNA processing"/>
    <property type="evidence" value="ECO:0007669"/>
    <property type="project" value="UniProtKB-ARBA"/>
</dbReference>
<dbReference type="PANTHER" id="PTHR47961:SF4">
    <property type="entry name" value="ACTIVATING SIGNAL COINTEGRATOR 1 COMPLEX SUBUNIT 3"/>
    <property type="match status" value="1"/>
</dbReference>
<dbReference type="GO" id="GO:0005634">
    <property type="term" value="C:nucleus"/>
    <property type="evidence" value="ECO:0007669"/>
    <property type="project" value="TreeGrafter"/>
</dbReference>
<dbReference type="PROSITE" id="PS51194">
    <property type="entry name" value="HELICASE_CTER"/>
    <property type="match status" value="1"/>
</dbReference>
<dbReference type="Gene3D" id="1.10.3380.10">
    <property type="entry name" value="Sec63 N-terminal domain-like domain"/>
    <property type="match status" value="1"/>
</dbReference>
<evidence type="ECO:0000256" key="1">
    <source>
        <dbReference type="ARBA" id="ARBA00022737"/>
    </source>
</evidence>
<feature type="compositionally biased region" description="Acidic residues" evidence="7">
    <location>
        <begin position="207"/>
        <end position="217"/>
    </location>
</feature>
<dbReference type="CDD" id="cd18019">
    <property type="entry name" value="DEXHc_Brr2_1"/>
    <property type="match status" value="1"/>
</dbReference>
<reference evidence="10 11" key="1">
    <citation type="submission" date="2019-04" db="EMBL/GenBank/DDBJ databases">
        <title>The sequence and de novo assembly of Takifugu bimaculatus genome using PacBio and Hi-C technologies.</title>
        <authorList>
            <person name="Xu P."/>
            <person name="Liu B."/>
            <person name="Zhou Z."/>
        </authorList>
    </citation>
    <scope>NUCLEOTIDE SEQUENCE [LARGE SCALE GENOMIC DNA]</scope>
    <source>
        <strain evidence="10">TB-2018</strain>
        <tissue evidence="10">Muscle</tissue>
    </source>
</reference>
<protein>
    <recommendedName>
        <fullName evidence="6">U5 small nuclear ribonucleoprotein 200 kDa helicase</fullName>
    </recommendedName>
</protein>
<feature type="region of interest" description="Disordered" evidence="7">
    <location>
        <begin position="207"/>
        <end position="234"/>
    </location>
</feature>
<keyword evidence="2" id="KW-0547">Nucleotide-binding</keyword>
<proteinExistence type="predicted"/>
<dbReference type="PROSITE" id="PS51192">
    <property type="entry name" value="HELICASE_ATP_BIND_1"/>
    <property type="match status" value="1"/>
</dbReference>
<dbReference type="InterPro" id="IPR036390">
    <property type="entry name" value="WH_DNA-bd_sf"/>
</dbReference>
<organism evidence="10 11">
    <name type="scientific">Takifugu bimaculatus</name>
    <dbReference type="NCBI Taxonomy" id="433685"/>
    <lineage>
        <taxon>Eukaryota</taxon>
        <taxon>Metazoa</taxon>
        <taxon>Chordata</taxon>
        <taxon>Craniata</taxon>
        <taxon>Vertebrata</taxon>
        <taxon>Euteleostomi</taxon>
        <taxon>Actinopterygii</taxon>
        <taxon>Neopterygii</taxon>
        <taxon>Teleostei</taxon>
        <taxon>Neoteleostei</taxon>
        <taxon>Acanthomorphata</taxon>
        <taxon>Eupercaria</taxon>
        <taxon>Tetraodontiformes</taxon>
        <taxon>Tetradontoidea</taxon>
        <taxon>Tetraodontidae</taxon>
        <taxon>Takifugu</taxon>
    </lineage>
</organism>
<dbReference type="GO" id="GO:0005524">
    <property type="term" value="F:ATP binding"/>
    <property type="evidence" value="ECO:0007669"/>
    <property type="project" value="UniProtKB-KW"/>
</dbReference>
<feature type="compositionally biased region" description="Basic and acidic residues" evidence="7">
    <location>
        <begin position="48"/>
        <end position="78"/>
    </location>
</feature>
<evidence type="ECO:0000256" key="2">
    <source>
        <dbReference type="ARBA" id="ARBA00022741"/>
    </source>
</evidence>
<dbReference type="InterPro" id="IPR014001">
    <property type="entry name" value="Helicase_ATP-bd"/>
</dbReference>
<gene>
    <name evidence="10" type="ORF">fugu_004508</name>
</gene>
<evidence type="ECO:0000313" key="10">
    <source>
        <dbReference type="EMBL" id="TNM90274.1"/>
    </source>
</evidence>
<dbReference type="FunFam" id="1.10.10.10:FF:000024">
    <property type="entry name" value="U5 small nuclear ribonucleoprotein helicase"/>
    <property type="match status" value="1"/>
</dbReference>
<evidence type="ECO:0000256" key="7">
    <source>
        <dbReference type="SAM" id="MobiDB-lite"/>
    </source>
</evidence>
<dbReference type="InterPro" id="IPR057842">
    <property type="entry name" value="WH_MER3"/>
</dbReference>
<evidence type="ECO:0000313" key="11">
    <source>
        <dbReference type="Proteomes" id="UP000516260"/>
    </source>
</evidence>
<evidence type="ECO:0000259" key="8">
    <source>
        <dbReference type="PROSITE" id="PS51192"/>
    </source>
</evidence>
<keyword evidence="5" id="KW-0067">ATP-binding</keyword>
<dbReference type="SUPFAM" id="SSF52540">
    <property type="entry name" value="P-loop containing nucleoside triphosphate hydrolases"/>
    <property type="match status" value="2"/>
</dbReference>
<evidence type="ECO:0000256" key="6">
    <source>
        <dbReference type="ARBA" id="ARBA00034541"/>
    </source>
</evidence>
<dbReference type="GO" id="GO:0000712">
    <property type="term" value="P:resolution of meiotic recombination intermediates"/>
    <property type="evidence" value="ECO:0007669"/>
    <property type="project" value="TreeGrafter"/>
</dbReference>
<name>A0A4Z2BCX3_9TELE</name>
<dbReference type="SUPFAM" id="SSF46785">
    <property type="entry name" value="Winged helix' DNA-binding domain"/>
    <property type="match status" value="1"/>
</dbReference>
<dbReference type="FunFam" id="3.40.50.300:FF:000062">
    <property type="entry name" value="U5 small nuclear ribonucleoprotein helicase"/>
    <property type="match status" value="1"/>
</dbReference>
<accession>A0A4Z2BCX3</accession>
<dbReference type="GO" id="GO:0003678">
    <property type="term" value="F:DNA helicase activity"/>
    <property type="evidence" value="ECO:0007669"/>
    <property type="project" value="TreeGrafter"/>
</dbReference>
<sequence>MADVTARSLQYEYKANSNLVLQADRSLIDRTRRDEPTGEVLSLVGKLEGSKMGDKAQRTKPQKLEERRDKRRKRDEDRHDINKMKGFTLLSEGIDDMVGIVYKPKTKETRETYEVLLSFIHAALGDQPRDILCGAADEVLAVLKNDKMRDKERRREVEQLLGPADDTRYHVLVNLGKKITDYGGDKDLQNMDDNIDETYGVNVQFESDEEEGDEDLFGEVRDKHSDEDSEGEEANVGCTLTANLGVTGDVMTVKKKDLHPRDIDAFWLQRQLSRFYDDAIVSQKKADEVLEILKTTSDDRECENQLVLLLGFNNFDFIKILRQHRRMIQYCTMLASAQSEAEKERITGKMESDPELSKILYQLQETEKEDIIREERSRRERVRKSRVDDLESMDMDHGEAVAPRQLLDLDDLAFTQGSHFMANKRCQLPDWVLVGIDKLPKYAQAAFEGFKTLNRIQSKLFKTTMETDENLLICAPTGAGKTNVALMAMLREIGKHINMDGTINIDDFKIIYIAPMRSLVQEMVGSFSKRLASYGITVSELTGDHQLCKEEINATQIIVCTPEKWDIITRKGGERTYTQLVRLIIIDEIHLLHDDRGPVLESLVARTIRNVELTQEDVRLLGLSATLPNYEDVATCLRVDPAKGLFYFDNSFRPVPLEQTYVGITEKKAIKRFQIMNEIVYEKIMEHAGKNQVLVFVHSRKETGKTARAIRDMCLEKDTLGLFLREGSASTEVLRTEAEQCKNLELKDLLPYGFAIHHAGMTRVDRTLVEDLFADKHIQVLVSTATLAWGVNLPAHTVIIKGTQVYSPEKGRWTELGALDILQMLGRAGRPQYDTKGEGILITSHAELQYYLSLLNQQLPIESQMVSKLPDMLNAEVVLGNVQNAKDAVNWLGYTYLYVRMLRNPTLYAVSHDDRSSDPLLERRRLDLVHTASSVLDKNNLIKYDKRTGSFQVTDLGRIASHFYVTHDSIQTYNQLLKPTLSEIELFRVFSLSSEFRNITVREEEKLELQKLLERVPIPCERKH</sequence>
<evidence type="ECO:0000256" key="4">
    <source>
        <dbReference type="ARBA" id="ARBA00022806"/>
    </source>
</evidence>
<dbReference type="AlphaFoldDB" id="A0A4Z2BCX3"/>
<dbReference type="Pfam" id="PF21188">
    <property type="entry name" value="BRR2_plug"/>
    <property type="match status" value="1"/>
</dbReference>
<dbReference type="Gene3D" id="1.10.10.10">
    <property type="entry name" value="Winged helix-like DNA-binding domain superfamily/Winged helix DNA-binding domain"/>
    <property type="match status" value="1"/>
</dbReference>
<dbReference type="Pfam" id="PF18149">
    <property type="entry name" value="Helicase_PWI"/>
    <property type="match status" value="1"/>
</dbReference>
<dbReference type="FunFam" id="3.40.50.300:FF:003287">
    <property type="entry name" value="U5 small nuclear ribonucleoprotein 200 kDa helicase"/>
    <property type="match status" value="1"/>
</dbReference>
<dbReference type="Pfam" id="PF00271">
    <property type="entry name" value="Helicase_C"/>
    <property type="match status" value="1"/>
</dbReference>
<dbReference type="SUPFAM" id="SSF158702">
    <property type="entry name" value="Sec63 N-terminal domain-like"/>
    <property type="match status" value="1"/>
</dbReference>
<evidence type="ECO:0000259" key="9">
    <source>
        <dbReference type="PROSITE" id="PS51194"/>
    </source>
</evidence>
<dbReference type="Pfam" id="PF23445">
    <property type="entry name" value="WHD_SNRNP200"/>
    <property type="match status" value="1"/>
</dbReference>
<dbReference type="GO" id="GO:0003676">
    <property type="term" value="F:nucleic acid binding"/>
    <property type="evidence" value="ECO:0007669"/>
    <property type="project" value="InterPro"/>
</dbReference>
<dbReference type="InterPro" id="IPR036388">
    <property type="entry name" value="WH-like_DNA-bd_sf"/>
</dbReference>
<dbReference type="CDD" id="cd18795">
    <property type="entry name" value="SF2_C_Ski2"/>
    <property type="match status" value="1"/>
</dbReference>
<feature type="domain" description="Helicase ATP-binding" evidence="8">
    <location>
        <begin position="462"/>
        <end position="645"/>
    </location>
</feature>
<dbReference type="Pfam" id="PF02889">
    <property type="entry name" value="Sec63"/>
    <property type="match status" value="1"/>
</dbReference>
<evidence type="ECO:0000256" key="5">
    <source>
        <dbReference type="ARBA" id="ARBA00022840"/>
    </source>
</evidence>
<keyword evidence="3" id="KW-0378">Hydrolase</keyword>
<dbReference type="SMART" id="SM00487">
    <property type="entry name" value="DEXDc"/>
    <property type="match status" value="1"/>
</dbReference>
<dbReference type="GO" id="GO:0016787">
    <property type="term" value="F:hydrolase activity"/>
    <property type="evidence" value="ECO:0007669"/>
    <property type="project" value="UniProtKB-KW"/>
</dbReference>